<dbReference type="PANTHER" id="PTHR36766:SF70">
    <property type="entry name" value="DISEASE RESISTANCE PROTEIN RGA4"/>
    <property type="match status" value="1"/>
</dbReference>
<accession>A0ABR2PWV5</accession>
<evidence type="ECO:0000256" key="3">
    <source>
        <dbReference type="ARBA" id="ARBA00022741"/>
    </source>
</evidence>
<keyword evidence="2" id="KW-0677">Repeat</keyword>
<dbReference type="Gene3D" id="1.10.8.430">
    <property type="entry name" value="Helical domain of apoptotic protease-activating factors"/>
    <property type="match status" value="1"/>
</dbReference>
<dbReference type="PANTHER" id="PTHR36766">
    <property type="entry name" value="PLANT BROAD-SPECTRUM MILDEW RESISTANCE PROTEIN RPW8"/>
    <property type="match status" value="1"/>
</dbReference>
<name>A0ABR2PWV5_9ROSI</name>
<dbReference type="PRINTS" id="PR00364">
    <property type="entry name" value="DISEASERSIST"/>
</dbReference>
<evidence type="ECO:0000259" key="7">
    <source>
        <dbReference type="Pfam" id="PF18052"/>
    </source>
</evidence>
<dbReference type="Pfam" id="PF18052">
    <property type="entry name" value="Rx_N"/>
    <property type="match status" value="1"/>
</dbReference>
<feature type="domain" description="R13L1/DRL21-like LRR repeat region" evidence="8">
    <location>
        <begin position="859"/>
        <end position="921"/>
    </location>
</feature>
<dbReference type="CDD" id="cd14798">
    <property type="entry name" value="RX-CC_like"/>
    <property type="match status" value="1"/>
</dbReference>
<feature type="domain" description="Disease resistance N-terminal" evidence="7">
    <location>
        <begin position="9"/>
        <end position="95"/>
    </location>
</feature>
<dbReference type="Gene3D" id="1.20.5.4130">
    <property type="match status" value="1"/>
</dbReference>
<evidence type="ECO:0000313" key="10">
    <source>
        <dbReference type="Proteomes" id="UP001396334"/>
    </source>
</evidence>
<keyword evidence="3" id="KW-0547">Nucleotide-binding</keyword>
<evidence type="ECO:0000256" key="1">
    <source>
        <dbReference type="ARBA" id="ARBA00022614"/>
    </source>
</evidence>
<keyword evidence="1" id="KW-0433">Leucine-rich repeat</keyword>
<dbReference type="InterPro" id="IPR038005">
    <property type="entry name" value="RX-like_CC"/>
</dbReference>
<dbReference type="InterPro" id="IPR032675">
    <property type="entry name" value="LRR_dom_sf"/>
</dbReference>
<dbReference type="InterPro" id="IPR042197">
    <property type="entry name" value="Apaf_helical"/>
</dbReference>
<dbReference type="Pfam" id="PF25019">
    <property type="entry name" value="LRR_R13L1-DRL21"/>
    <property type="match status" value="2"/>
</dbReference>
<keyword evidence="10" id="KW-1185">Reference proteome</keyword>
<dbReference type="InterPro" id="IPR027417">
    <property type="entry name" value="P-loop_NTPase"/>
</dbReference>
<dbReference type="Gene3D" id="3.80.10.10">
    <property type="entry name" value="Ribonuclease Inhibitor"/>
    <property type="match status" value="3"/>
</dbReference>
<dbReference type="InterPro" id="IPR056789">
    <property type="entry name" value="LRR_R13L1-DRL21"/>
</dbReference>
<evidence type="ECO:0008006" key="11">
    <source>
        <dbReference type="Google" id="ProtNLM"/>
    </source>
</evidence>
<dbReference type="SUPFAM" id="SSF52540">
    <property type="entry name" value="P-loop containing nucleoside triphosphate hydrolases"/>
    <property type="match status" value="1"/>
</dbReference>
<dbReference type="InterPro" id="IPR002182">
    <property type="entry name" value="NB-ARC"/>
</dbReference>
<dbReference type="Proteomes" id="UP001396334">
    <property type="component" value="Unassembled WGS sequence"/>
</dbReference>
<evidence type="ECO:0000256" key="2">
    <source>
        <dbReference type="ARBA" id="ARBA00022737"/>
    </source>
</evidence>
<organism evidence="9 10">
    <name type="scientific">Hibiscus sabdariffa</name>
    <name type="common">roselle</name>
    <dbReference type="NCBI Taxonomy" id="183260"/>
    <lineage>
        <taxon>Eukaryota</taxon>
        <taxon>Viridiplantae</taxon>
        <taxon>Streptophyta</taxon>
        <taxon>Embryophyta</taxon>
        <taxon>Tracheophyta</taxon>
        <taxon>Spermatophyta</taxon>
        <taxon>Magnoliopsida</taxon>
        <taxon>eudicotyledons</taxon>
        <taxon>Gunneridae</taxon>
        <taxon>Pentapetalae</taxon>
        <taxon>rosids</taxon>
        <taxon>malvids</taxon>
        <taxon>Malvales</taxon>
        <taxon>Malvaceae</taxon>
        <taxon>Malvoideae</taxon>
        <taxon>Hibiscus</taxon>
    </lineage>
</organism>
<feature type="domain" description="NB-ARC" evidence="6">
    <location>
        <begin position="170"/>
        <end position="345"/>
    </location>
</feature>
<dbReference type="Gene3D" id="3.40.50.300">
    <property type="entry name" value="P-loop containing nucleotide triphosphate hydrolases"/>
    <property type="match status" value="1"/>
</dbReference>
<dbReference type="Pfam" id="PF00931">
    <property type="entry name" value="NB-ARC"/>
    <property type="match status" value="1"/>
</dbReference>
<comment type="caution">
    <text evidence="9">The sequence shown here is derived from an EMBL/GenBank/DDBJ whole genome shotgun (WGS) entry which is preliminary data.</text>
</comment>
<proteinExistence type="predicted"/>
<evidence type="ECO:0000256" key="4">
    <source>
        <dbReference type="ARBA" id="ARBA00022821"/>
    </source>
</evidence>
<sequence>MADAVIGAAVEVALSKAISILEDQISLAWDFKDDLNKLCSSLALTRAFLQDAEKRQLDEPVKLWLEQLRDIASKADDVLDELAYEDLRIKVDTRKRTQVSNFFSPSKNPLAITLKMAKKVKNISQSIKDVNSQATELGLQQRVQVSAPLSRGVGGGTHSLVDSSRVVGREADVRKVVDLLIGSTTHQTLSITSIVGMGGLGKTTLAKSVCNNDKIQNHFKTIIWICVAENFDVRRILVEMLESLTRKTCEIKNEDAVIREIQKELKEKSFLLVLDDVWDEDIKNWEDLKGSLQGINESKQSWILVTSRSENVALVRETPPDHRHHLKAVIDEECWSIIKERAFGNSPLSPDLEAIGRDIAHRCGGMPLVATVIGGTMCSKWDRDEWLSLRDNSLWGSLEKNEGIDVEKDLYGCITSCKMHDLVHDLTQSISHTRKQQNVFDGVKLRNSLFLNSGSSFHMVPLEIGCLASLQTLPLFIVGTERGRRIGELGFLVELGGELVLERLENVRDKEEARGARLWEKEKLHKLTYSWNHKLVGCSKEDEVLEGLEPHSNLKSLIIWYYMGQYCPSWLLGKSGGDSSACFQPMNLVVLKLFCCRNMNNLPPLGQYPNLKFLEIAGLNSVRGIGNEFYMNGCDENKPLILFPALEVFTLEDMPGLKEWLEVEPAILMFPSLKELKIELCGNLTSVPRMSRFSSLEKLTIFRCSRLEWIGDEPFSSSLKELTVSRCKNLRSIPSLDGLSSLLELTLDQCEGLTSLPSRLSTCTSLRCLFIDFCSNLESIPVDVGQLHSLEELSIGKCGSLKWLPEESLGCLTRLKKLELGPFSEEVEEFPGLGCIHHLHSSLKELSLNGRDKPCSLPHQLQHLTALEHLEIWGFDGQKALPEWLGNLSSLRNLRLMECKNLVHLPSKEALQRLHNLHSLDIFGCPRLEGNKAEPSKLPLPSK</sequence>
<dbReference type="SUPFAM" id="SSF52058">
    <property type="entry name" value="L domain-like"/>
    <property type="match status" value="2"/>
</dbReference>
<dbReference type="EMBL" id="JBBPBN010000050">
    <property type="protein sequence ID" value="KAK8992930.1"/>
    <property type="molecule type" value="Genomic_DNA"/>
</dbReference>
<dbReference type="InterPro" id="IPR041118">
    <property type="entry name" value="Rx_N"/>
</dbReference>
<feature type="domain" description="R13L1/DRL21-like LRR repeat region" evidence="8">
    <location>
        <begin position="486"/>
        <end position="618"/>
    </location>
</feature>
<evidence type="ECO:0000259" key="8">
    <source>
        <dbReference type="Pfam" id="PF25019"/>
    </source>
</evidence>
<keyword evidence="5" id="KW-0067">ATP-binding</keyword>
<evidence type="ECO:0000256" key="5">
    <source>
        <dbReference type="ARBA" id="ARBA00022840"/>
    </source>
</evidence>
<gene>
    <name evidence="9" type="ORF">V6N11_048989</name>
</gene>
<reference evidence="9 10" key="1">
    <citation type="journal article" date="2024" name="G3 (Bethesda)">
        <title>Genome assembly of Hibiscus sabdariffa L. provides insights into metabolisms of medicinal natural products.</title>
        <authorList>
            <person name="Kim T."/>
        </authorList>
    </citation>
    <scope>NUCLEOTIDE SEQUENCE [LARGE SCALE GENOMIC DNA]</scope>
    <source>
        <strain evidence="9">TK-2024</strain>
        <tissue evidence="9">Old leaves</tissue>
    </source>
</reference>
<evidence type="ECO:0000313" key="9">
    <source>
        <dbReference type="EMBL" id="KAK8992930.1"/>
    </source>
</evidence>
<keyword evidence="4" id="KW-0611">Plant defense</keyword>
<protein>
    <recommendedName>
        <fullName evidence="11">Disease resistance protein RGA3</fullName>
    </recommendedName>
</protein>
<evidence type="ECO:0000259" key="6">
    <source>
        <dbReference type="Pfam" id="PF00931"/>
    </source>
</evidence>